<feature type="domain" description="Ketoreductase" evidence="4">
    <location>
        <begin position="6"/>
        <end position="201"/>
    </location>
</feature>
<protein>
    <submittedName>
        <fullName evidence="5">Short-chain dehydrogenases reductases (SDR) family protein</fullName>
    </submittedName>
</protein>
<dbReference type="PROSITE" id="PS00061">
    <property type="entry name" value="ADH_SHORT"/>
    <property type="match status" value="1"/>
</dbReference>
<dbReference type="EMBL" id="BRPK01000013">
    <property type="protein sequence ID" value="GLB43269.1"/>
    <property type="molecule type" value="Genomic_DNA"/>
</dbReference>
<comment type="similarity">
    <text evidence="3">Belongs to the short-chain dehydrogenases/reductases (SDR) family.</text>
</comment>
<dbReference type="InterPro" id="IPR036291">
    <property type="entry name" value="NAD(P)-bd_dom_sf"/>
</dbReference>
<dbReference type="InterPro" id="IPR020904">
    <property type="entry name" value="Sc_DH/Rdtase_CS"/>
</dbReference>
<keyword evidence="6" id="KW-1185">Reference proteome</keyword>
<dbReference type="AlphaFoldDB" id="A0A9P3UPX3"/>
<name>A0A9P3UPX3_LYOSH</name>
<evidence type="ECO:0000256" key="2">
    <source>
        <dbReference type="ARBA" id="ARBA00023002"/>
    </source>
</evidence>
<dbReference type="PRINTS" id="PR00080">
    <property type="entry name" value="SDRFAMILY"/>
</dbReference>
<dbReference type="InterPro" id="IPR002347">
    <property type="entry name" value="SDR_fam"/>
</dbReference>
<dbReference type="OrthoDB" id="1274115at2759"/>
<evidence type="ECO:0000256" key="3">
    <source>
        <dbReference type="RuleBase" id="RU000363"/>
    </source>
</evidence>
<gene>
    <name evidence="5" type="ORF">LshimejAT787_1301700</name>
</gene>
<accession>A0A9P3UPX3</accession>
<reference evidence="5" key="1">
    <citation type="submission" date="2022-07" db="EMBL/GenBank/DDBJ databases">
        <title>The genome of Lyophyllum shimeji provides insight into the initial evolution of ectomycorrhizal fungal genome.</title>
        <authorList>
            <person name="Kobayashi Y."/>
            <person name="Shibata T."/>
            <person name="Hirakawa H."/>
            <person name="Shigenobu S."/>
            <person name="Nishiyama T."/>
            <person name="Yamada A."/>
            <person name="Hasebe M."/>
            <person name="Kawaguchi M."/>
        </authorList>
    </citation>
    <scope>NUCLEOTIDE SEQUENCE</scope>
    <source>
        <strain evidence="5">AT787</strain>
    </source>
</reference>
<dbReference type="Proteomes" id="UP001063166">
    <property type="component" value="Unassembled WGS sequence"/>
</dbReference>
<dbReference type="GO" id="GO:0016491">
    <property type="term" value="F:oxidoreductase activity"/>
    <property type="evidence" value="ECO:0007669"/>
    <property type="project" value="UniProtKB-KW"/>
</dbReference>
<dbReference type="PRINTS" id="PR00081">
    <property type="entry name" value="GDHRDH"/>
</dbReference>
<organism evidence="5 6">
    <name type="scientific">Lyophyllum shimeji</name>
    <name type="common">Hon-shimeji</name>
    <name type="synonym">Tricholoma shimeji</name>
    <dbReference type="NCBI Taxonomy" id="47721"/>
    <lineage>
        <taxon>Eukaryota</taxon>
        <taxon>Fungi</taxon>
        <taxon>Dikarya</taxon>
        <taxon>Basidiomycota</taxon>
        <taxon>Agaricomycotina</taxon>
        <taxon>Agaricomycetes</taxon>
        <taxon>Agaricomycetidae</taxon>
        <taxon>Agaricales</taxon>
        <taxon>Tricholomatineae</taxon>
        <taxon>Lyophyllaceae</taxon>
        <taxon>Lyophyllum</taxon>
    </lineage>
</organism>
<proteinExistence type="inferred from homology"/>
<evidence type="ECO:0000256" key="1">
    <source>
        <dbReference type="ARBA" id="ARBA00022857"/>
    </source>
</evidence>
<sequence length="261" mass="27844">MKIENRTFIVSGGSSGLGLATAQDLLDAKAYVAVVDVLPLPSILPPSARCIFIKTDVRDVRQVEAAVKRVVEWTRETGAELGGVINSAGLGRNQLMIDKHGKPHGTDVWDLTMGVNVAGTFHLTRLALEHLVCVKPEDTEDGERGVIILVASEAAFEGQPGQTAYAASKGAVRSMTLPMARDLARHHIRVVTIAPGPFTTPLTGGLSSKVQGALNSHAVLYPKRFGTPGEFARTVRWVLDCAYVNGETIRLTGGGRVPAFL</sequence>
<dbReference type="PANTHER" id="PTHR43658">
    <property type="entry name" value="SHORT-CHAIN DEHYDROGENASE/REDUCTASE"/>
    <property type="match status" value="1"/>
</dbReference>
<dbReference type="SMART" id="SM00822">
    <property type="entry name" value="PKS_KR"/>
    <property type="match status" value="1"/>
</dbReference>
<dbReference type="Pfam" id="PF00106">
    <property type="entry name" value="adh_short"/>
    <property type="match status" value="1"/>
</dbReference>
<dbReference type="InterPro" id="IPR057326">
    <property type="entry name" value="KR_dom"/>
</dbReference>
<dbReference type="Gene3D" id="3.40.50.720">
    <property type="entry name" value="NAD(P)-binding Rossmann-like Domain"/>
    <property type="match status" value="1"/>
</dbReference>
<evidence type="ECO:0000259" key="4">
    <source>
        <dbReference type="SMART" id="SM00822"/>
    </source>
</evidence>
<dbReference type="PANTHER" id="PTHR43658:SF8">
    <property type="entry name" value="17-BETA-HYDROXYSTEROID DEHYDROGENASE 14-RELATED"/>
    <property type="match status" value="1"/>
</dbReference>
<comment type="caution">
    <text evidence="5">The sequence shown here is derived from an EMBL/GenBank/DDBJ whole genome shotgun (WGS) entry which is preliminary data.</text>
</comment>
<keyword evidence="1" id="KW-0521">NADP</keyword>
<dbReference type="SUPFAM" id="SSF51735">
    <property type="entry name" value="NAD(P)-binding Rossmann-fold domains"/>
    <property type="match status" value="1"/>
</dbReference>
<evidence type="ECO:0000313" key="5">
    <source>
        <dbReference type="EMBL" id="GLB43269.1"/>
    </source>
</evidence>
<keyword evidence="2" id="KW-0560">Oxidoreductase</keyword>
<evidence type="ECO:0000313" key="6">
    <source>
        <dbReference type="Proteomes" id="UP001063166"/>
    </source>
</evidence>